<dbReference type="AlphaFoldDB" id="A0A2I0SJV9"/>
<keyword evidence="3" id="KW-1185">Reference proteome</keyword>
<reference evidence="2 3" key="1">
    <citation type="submission" date="2017-12" db="EMBL/GenBank/DDBJ databases">
        <title>Streptomyces populusis sp. nov., a novel endophytic actinobacterium isolated from stems of Populus adenopoda Maxim.</title>
        <authorList>
            <person name="Wang Z."/>
        </authorList>
    </citation>
    <scope>NUCLEOTIDE SEQUENCE [LARGE SCALE GENOMIC DNA]</scope>
    <source>
        <strain evidence="2 3">A249</strain>
    </source>
</reference>
<feature type="compositionally biased region" description="Basic and acidic residues" evidence="1">
    <location>
        <begin position="15"/>
        <end position="40"/>
    </location>
</feature>
<dbReference type="Proteomes" id="UP000236178">
    <property type="component" value="Unassembled WGS sequence"/>
</dbReference>
<name>A0A2I0SJV9_9ACTN</name>
<gene>
    <name evidence="2" type="ORF">CW362_25775</name>
</gene>
<comment type="caution">
    <text evidence="2">The sequence shown here is derived from an EMBL/GenBank/DDBJ whole genome shotgun (WGS) entry which is preliminary data.</text>
</comment>
<evidence type="ECO:0000313" key="2">
    <source>
        <dbReference type="EMBL" id="PKT70199.1"/>
    </source>
</evidence>
<evidence type="ECO:0000313" key="3">
    <source>
        <dbReference type="Proteomes" id="UP000236178"/>
    </source>
</evidence>
<evidence type="ECO:0000256" key="1">
    <source>
        <dbReference type="SAM" id="MobiDB-lite"/>
    </source>
</evidence>
<feature type="region of interest" description="Disordered" evidence="1">
    <location>
        <begin position="1"/>
        <end position="75"/>
    </location>
</feature>
<sequence length="75" mass="8012">MAARAQEVAEAVPAADRDHLMPNSEARARAAVDRVFRDPESTGDGPDTAPIRPTGQVDPLSCIEVRTATTDLEQP</sequence>
<protein>
    <submittedName>
        <fullName evidence="2">Uncharacterized protein</fullName>
    </submittedName>
</protein>
<dbReference type="EMBL" id="PJOS01000056">
    <property type="protein sequence ID" value="PKT70199.1"/>
    <property type="molecule type" value="Genomic_DNA"/>
</dbReference>
<organism evidence="2 3">
    <name type="scientific">Streptomyces populi</name>
    <dbReference type="NCBI Taxonomy" id="2058924"/>
    <lineage>
        <taxon>Bacteria</taxon>
        <taxon>Bacillati</taxon>
        <taxon>Actinomycetota</taxon>
        <taxon>Actinomycetes</taxon>
        <taxon>Kitasatosporales</taxon>
        <taxon>Streptomycetaceae</taxon>
        <taxon>Streptomyces</taxon>
    </lineage>
</organism>
<accession>A0A2I0SJV9</accession>
<proteinExistence type="predicted"/>